<evidence type="ECO:0000256" key="2">
    <source>
        <dbReference type="ARBA" id="ARBA00022692"/>
    </source>
</evidence>
<evidence type="ECO:0000256" key="3">
    <source>
        <dbReference type="ARBA" id="ARBA00022989"/>
    </source>
</evidence>
<dbReference type="PANTHER" id="PTHR20661">
    <property type="entry name" value="PHOSPHATIDYLINOSITOL-GLYCAN BIOSYNTHESIS CLASS W PROTEIN"/>
    <property type="match status" value="1"/>
</dbReference>
<dbReference type="PANTHER" id="PTHR20661:SF0">
    <property type="entry name" value="PHOSPHATIDYLINOSITOL-GLYCAN BIOSYNTHESIS CLASS W PROTEIN"/>
    <property type="match status" value="1"/>
</dbReference>
<sequence>MVDFVWIILPVELIITAWNVQSPYFYVVTWVAIVTLVVHIISTKIHSRTQILELFLATQMDKCPCVSYIRAFTNIITGFCIFAADFIIYPKYFYKSRLYGTTLMDLGLGFYVISHAMVANEARGIFLKARWVPCC</sequence>
<feature type="transmembrane region" description="Helical" evidence="5">
    <location>
        <begin position="98"/>
        <end position="118"/>
    </location>
</feature>
<dbReference type="GO" id="GO:0005783">
    <property type="term" value="C:endoplasmic reticulum"/>
    <property type="evidence" value="ECO:0007669"/>
    <property type="project" value="TreeGrafter"/>
</dbReference>
<evidence type="ECO:0000256" key="4">
    <source>
        <dbReference type="ARBA" id="ARBA00023136"/>
    </source>
</evidence>
<dbReference type="GO" id="GO:0006506">
    <property type="term" value="P:GPI anchor biosynthetic process"/>
    <property type="evidence" value="ECO:0007669"/>
    <property type="project" value="InterPro"/>
</dbReference>
<dbReference type="EMBL" id="JAIWYP010000012">
    <property type="protein sequence ID" value="KAH3729143.1"/>
    <property type="molecule type" value="Genomic_DNA"/>
</dbReference>
<evidence type="ECO:0000313" key="6">
    <source>
        <dbReference type="EMBL" id="KAH3729143.1"/>
    </source>
</evidence>
<feature type="transmembrane region" description="Helical" evidence="5">
    <location>
        <begin position="23"/>
        <end position="41"/>
    </location>
</feature>
<keyword evidence="3 5" id="KW-1133">Transmembrane helix</keyword>
<evidence type="ECO:0000313" key="7">
    <source>
        <dbReference type="Proteomes" id="UP000828390"/>
    </source>
</evidence>
<dbReference type="Proteomes" id="UP000828390">
    <property type="component" value="Unassembled WGS sequence"/>
</dbReference>
<comment type="caution">
    <text evidence="6">The sequence shown here is derived from an EMBL/GenBank/DDBJ whole genome shotgun (WGS) entry which is preliminary data.</text>
</comment>
<dbReference type="Pfam" id="PF06423">
    <property type="entry name" value="GWT1"/>
    <property type="match status" value="1"/>
</dbReference>
<evidence type="ECO:0000256" key="5">
    <source>
        <dbReference type="SAM" id="Phobius"/>
    </source>
</evidence>
<evidence type="ECO:0000256" key="1">
    <source>
        <dbReference type="ARBA" id="ARBA00004141"/>
    </source>
</evidence>
<dbReference type="InterPro" id="IPR009447">
    <property type="entry name" value="PIGW/GWT1"/>
</dbReference>
<keyword evidence="4 5" id="KW-0472">Membrane</keyword>
<keyword evidence="2 5" id="KW-0812">Transmembrane</keyword>
<dbReference type="GO" id="GO:0032216">
    <property type="term" value="F:glucosaminyl-phosphatidylinositol O-acyltransferase activity"/>
    <property type="evidence" value="ECO:0007669"/>
    <property type="project" value="TreeGrafter"/>
</dbReference>
<reference evidence="6" key="1">
    <citation type="journal article" date="2019" name="bioRxiv">
        <title>The Genome of the Zebra Mussel, Dreissena polymorpha: A Resource for Invasive Species Research.</title>
        <authorList>
            <person name="McCartney M.A."/>
            <person name="Auch B."/>
            <person name="Kono T."/>
            <person name="Mallez S."/>
            <person name="Zhang Y."/>
            <person name="Obille A."/>
            <person name="Becker A."/>
            <person name="Abrahante J.E."/>
            <person name="Garbe J."/>
            <person name="Badalamenti J.P."/>
            <person name="Herman A."/>
            <person name="Mangelson H."/>
            <person name="Liachko I."/>
            <person name="Sullivan S."/>
            <person name="Sone E.D."/>
            <person name="Koren S."/>
            <person name="Silverstein K.A.T."/>
            <person name="Beckman K.B."/>
            <person name="Gohl D.M."/>
        </authorList>
    </citation>
    <scope>NUCLEOTIDE SEQUENCE</scope>
    <source>
        <strain evidence="6">Duluth1</strain>
        <tissue evidence="6">Whole animal</tissue>
    </source>
</reference>
<dbReference type="GO" id="GO:0016020">
    <property type="term" value="C:membrane"/>
    <property type="evidence" value="ECO:0007669"/>
    <property type="project" value="UniProtKB-SubCell"/>
</dbReference>
<proteinExistence type="predicted"/>
<dbReference type="AlphaFoldDB" id="A0A9D4CRP8"/>
<gene>
    <name evidence="6" type="ORF">DPMN_055106</name>
</gene>
<feature type="transmembrane region" description="Helical" evidence="5">
    <location>
        <begin position="71"/>
        <end position="92"/>
    </location>
</feature>
<accession>A0A9D4CRP8</accession>
<name>A0A9D4CRP8_DREPO</name>
<keyword evidence="7" id="KW-1185">Reference proteome</keyword>
<dbReference type="GO" id="GO:0072659">
    <property type="term" value="P:protein localization to plasma membrane"/>
    <property type="evidence" value="ECO:0007669"/>
    <property type="project" value="TreeGrafter"/>
</dbReference>
<protein>
    <submittedName>
        <fullName evidence="6">Uncharacterized protein</fullName>
    </submittedName>
</protein>
<reference evidence="6" key="2">
    <citation type="submission" date="2020-11" db="EMBL/GenBank/DDBJ databases">
        <authorList>
            <person name="McCartney M.A."/>
            <person name="Auch B."/>
            <person name="Kono T."/>
            <person name="Mallez S."/>
            <person name="Becker A."/>
            <person name="Gohl D.M."/>
            <person name="Silverstein K.A.T."/>
            <person name="Koren S."/>
            <person name="Bechman K.B."/>
            <person name="Herman A."/>
            <person name="Abrahante J.E."/>
            <person name="Garbe J."/>
        </authorList>
    </citation>
    <scope>NUCLEOTIDE SEQUENCE</scope>
    <source>
        <strain evidence="6">Duluth1</strain>
        <tissue evidence="6">Whole animal</tissue>
    </source>
</reference>
<organism evidence="6 7">
    <name type="scientific">Dreissena polymorpha</name>
    <name type="common">Zebra mussel</name>
    <name type="synonym">Mytilus polymorpha</name>
    <dbReference type="NCBI Taxonomy" id="45954"/>
    <lineage>
        <taxon>Eukaryota</taxon>
        <taxon>Metazoa</taxon>
        <taxon>Spiralia</taxon>
        <taxon>Lophotrochozoa</taxon>
        <taxon>Mollusca</taxon>
        <taxon>Bivalvia</taxon>
        <taxon>Autobranchia</taxon>
        <taxon>Heteroconchia</taxon>
        <taxon>Euheterodonta</taxon>
        <taxon>Imparidentia</taxon>
        <taxon>Neoheterodontei</taxon>
        <taxon>Myida</taxon>
        <taxon>Dreissenoidea</taxon>
        <taxon>Dreissenidae</taxon>
        <taxon>Dreissena</taxon>
    </lineage>
</organism>
<comment type="subcellular location">
    <subcellularLocation>
        <location evidence="1">Membrane</location>
        <topology evidence="1">Multi-pass membrane protein</topology>
    </subcellularLocation>
</comment>